<dbReference type="STRING" id="1006006.Mcup_1958"/>
<dbReference type="InterPro" id="IPR019978">
    <property type="entry name" value="Ribosomal_uS17_archaeal"/>
</dbReference>
<dbReference type="GO" id="GO:0022627">
    <property type="term" value="C:cytosolic small ribosomal subunit"/>
    <property type="evidence" value="ECO:0007669"/>
    <property type="project" value="UniProtKB-UniRule"/>
</dbReference>
<dbReference type="PANTHER" id="PTHR10744:SF9">
    <property type="entry name" value="40S RIBOSOMAL PROTEIN S11-RELATED"/>
    <property type="match status" value="1"/>
</dbReference>
<dbReference type="GO" id="GO:0003735">
    <property type="term" value="F:structural constituent of ribosome"/>
    <property type="evidence" value="ECO:0007669"/>
    <property type="project" value="UniProtKB-UniRule"/>
</dbReference>
<dbReference type="OrthoDB" id="10698at2157"/>
<evidence type="ECO:0000256" key="5">
    <source>
        <dbReference type="ARBA" id="ARBA00023274"/>
    </source>
</evidence>
<evidence type="ECO:0000313" key="8">
    <source>
        <dbReference type="EMBL" id="AEB96060.1"/>
    </source>
</evidence>
<dbReference type="Proteomes" id="UP000007812">
    <property type="component" value="Chromosome"/>
</dbReference>
<evidence type="ECO:0000256" key="2">
    <source>
        <dbReference type="ARBA" id="ARBA00022730"/>
    </source>
</evidence>
<dbReference type="Gene3D" id="2.40.50.1000">
    <property type="match status" value="1"/>
</dbReference>
<evidence type="ECO:0000256" key="7">
    <source>
        <dbReference type="SAM" id="MobiDB-lite"/>
    </source>
</evidence>
<evidence type="ECO:0000313" key="9">
    <source>
        <dbReference type="Proteomes" id="UP000007812"/>
    </source>
</evidence>
<evidence type="ECO:0000256" key="1">
    <source>
        <dbReference type="ARBA" id="ARBA00010254"/>
    </source>
</evidence>
<dbReference type="HAMAP" id="MF_01345_A">
    <property type="entry name" value="Ribosomal_uS17_A"/>
    <property type="match status" value="1"/>
</dbReference>
<evidence type="ECO:0000256" key="3">
    <source>
        <dbReference type="ARBA" id="ARBA00022884"/>
    </source>
</evidence>
<dbReference type="EMBL" id="CP002656">
    <property type="protein sequence ID" value="AEB96060.1"/>
    <property type="molecule type" value="Genomic_DNA"/>
</dbReference>
<comment type="subunit">
    <text evidence="6">Part of the 30S ribosomal subunit.</text>
</comment>
<dbReference type="HOGENOM" id="CLU_073626_0_3_2"/>
<accession>F4G1Q3</accession>
<dbReference type="eggNOG" id="arCOG04096">
    <property type="taxonomic scope" value="Archaea"/>
</dbReference>
<proteinExistence type="inferred from homology"/>
<dbReference type="InterPro" id="IPR012340">
    <property type="entry name" value="NA-bd_OB-fold"/>
</dbReference>
<dbReference type="GeneID" id="10494146"/>
<keyword evidence="5 6" id="KW-0687">Ribonucleoprotein</keyword>
<comment type="similarity">
    <text evidence="1 6">Belongs to the universal ribosomal protein uS17 family.</text>
</comment>
<organism evidence="8 9">
    <name type="scientific">Metallosphaera cuprina (strain Ar-4)</name>
    <dbReference type="NCBI Taxonomy" id="1006006"/>
    <lineage>
        <taxon>Archaea</taxon>
        <taxon>Thermoproteota</taxon>
        <taxon>Thermoprotei</taxon>
        <taxon>Sulfolobales</taxon>
        <taxon>Sulfolobaceae</taxon>
        <taxon>Metallosphaera</taxon>
    </lineage>
</organism>
<dbReference type="NCBIfam" id="TIGR03630">
    <property type="entry name" value="uS17_arch"/>
    <property type="match status" value="1"/>
</dbReference>
<dbReference type="Pfam" id="PF00366">
    <property type="entry name" value="Ribosomal_S17"/>
    <property type="match status" value="1"/>
</dbReference>
<dbReference type="AlphaFoldDB" id="F4G1Q3"/>
<keyword evidence="2 6" id="KW-0699">rRNA-binding</keyword>
<dbReference type="KEGG" id="mcn:Mcup_1958"/>
<protein>
    <recommendedName>
        <fullName evidence="6">Small ribosomal subunit protein uS17</fullName>
    </recommendedName>
</protein>
<feature type="region of interest" description="Disordered" evidence="7">
    <location>
        <begin position="1"/>
        <end position="22"/>
    </location>
</feature>
<dbReference type="PATRIC" id="fig|1006006.8.peg.1960"/>
<gene>
    <name evidence="6" type="primary">rps17</name>
    <name evidence="8" type="ordered locus">Mcup_1958</name>
</gene>
<dbReference type="GO" id="GO:0006412">
    <property type="term" value="P:translation"/>
    <property type="evidence" value="ECO:0007669"/>
    <property type="project" value="UniProtKB-UniRule"/>
</dbReference>
<dbReference type="CDD" id="cd00364">
    <property type="entry name" value="Ribosomal_uS17"/>
    <property type="match status" value="1"/>
</dbReference>
<sequence length="111" mass="12640">MSQVKVKNVGIPGVNPPSRECDDRDCPYHGSLKVRGIIIEGILIKNRAQKMGVVERTYLFYDHKYKRYERRSSRIHAKVPSCLEVKEGDKVVIAETRPIAKSVSFVVLGKR</sequence>
<dbReference type="GO" id="GO:0019843">
    <property type="term" value="F:rRNA binding"/>
    <property type="evidence" value="ECO:0007669"/>
    <property type="project" value="UniProtKB-UniRule"/>
</dbReference>
<dbReference type="NCBIfam" id="NF006345">
    <property type="entry name" value="PRK08572.1"/>
    <property type="match status" value="1"/>
</dbReference>
<name>F4G1Q3_METCR</name>
<keyword evidence="4 6" id="KW-0689">Ribosomal protein</keyword>
<dbReference type="PANTHER" id="PTHR10744">
    <property type="entry name" value="40S RIBOSOMAL PROTEIN S11 FAMILY MEMBER"/>
    <property type="match status" value="1"/>
</dbReference>
<evidence type="ECO:0000256" key="6">
    <source>
        <dbReference type="HAMAP-Rule" id="MF_01345"/>
    </source>
</evidence>
<dbReference type="PRINTS" id="PR00973">
    <property type="entry name" value="RIBOSOMALS17"/>
</dbReference>
<reference evidence="8 9" key="1">
    <citation type="journal article" date="2011" name="J. Bacteriol.">
        <title>Complete genome sequence of Metallosphaera cuprina, a metal sulfide-oxidizing archaeon from a hot spring.</title>
        <authorList>
            <person name="Liu L.J."/>
            <person name="You X.Y."/>
            <person name="Zheng H."/>
            <person name="Wang S."/>
            <person name="Jiang C.Y."/>
            <person name="Liu S.J."/>
        </authorList>
    </citation>
    <scope>NUCLEOTIDE SEQUENCE [LARGE SCALE GENOMIC DNA]</scope>
    <source>
        <strain evidence="8 9">Ar-4</strain>
    </source>
</reference>
<keyword evidence="3 6" id="KW-0694">RNA-binding</keyword>
<dbReference type="RefSeq" id="WP_013738558.1">
    <property type="nucleotide sequence ID" value="NC_015435.1"/>
</dbReference>
<keyword evidence="9" id="KW-1185">Reference proteome</keyword>
<dbReference type="InterPro" id="IPR028333">
    <property type="entry name" value="Ribosomal_uS17_arc/euk"/>
</dbReference>
<dbReference type="InterPro" id="IPR000266">
    <property type="entry name" value="Ribosomal_uS17"/>
</dbReference>
<comment type="function">
    <text evidence="6">One of the primary rRNA binding proteins, it binds specifically to the 5'-end of 16S ribosomal RNA.</text>
</comment>
<dbReference type="SUPFAM" id="SSF50249">
    <property type="entry name" value="Nucleic acid-binding proteins"/>
    <property type="match status" value="1"/>
</dbReference>
<evidence type="ECO:0000256" key="4">
    <source>
        <dbReference type="ARBA" id="ARBA00022980"/>
    </source>
</evidence>